<dbReference type="InterPro" id="IPR036291">
    <property type="entry name" value="NAD(P)-bd_dom_sf"/>
</dbReference>
<organism evidence="3 4">
    <name type="scientific">Peptostreptococcus equinus</name>
    <dbReference type="NCBI Taxonomy" id="3003601"/>
    <lineage>
        <taxon>Bacteria</taxon>
        <taxon>Bacillati</taxon>
        <taxon>Bacillota</taxon>
        <taxon>Clostridia</taxon>
        <taxon>Peptostreptococcales</taxon>
        <taxon>Peptostreptococcaceae</taxon>
        <taxon>Peptostreptococcus</taxon>
    </lineage>
</organism>
<dbReference type="Proteomes" id="UP001164187">
    <property type="component" value="Chromosome"/>
</dbReference>
<reference evidence="3" key="1">
    <citation type="submission" date="2022-12" db="EMBL/GenBank/DDBJ databases">
        <title>Peptostreptococcus.</title>
        <authorList>
            <person name="Lee S.H."/>
        </authorList>
    </citation>
    <scope>NUCLEOTIDE SEQUENCE</scope>
    <source>
        <strain evidence="3">CBA3647</strain>
    </source>
</reference>
<dbReference type="PANTHER" id="PTHR42687:SF1">
    <property type="entry name" value="L-THREONINE 3-DEHYDROGENASE, MITOCHONDRIAL"/>
    <property type="match status" value="1"/>
</dbReference>
<evidence type="ECO:0000313" key="3">
    <source>
        <dbReference type="EMBL" id="WAW14485.1"/>
    </source>
</evidence>
<dbReference type="PANTHER" id="PTHR42687">
    <property type="entry name" value="L-THREONINE 3-DEHYDROGENASE"/>
    <property type="match status" value="1"/>
</dbReference>
<dbReference type="RefSeq" id="WP_269311170.1">
    <property type="nucleotide sequence ID" value="NZ_CP114052.1"/>
</dbReference>
<proteinExistence type="inferred from homology"/>
<dbReference type="SUPFAM" id="SSF51735">
    <property type="entry name" value="NAD(P)-binding Rossmann-fold domains"/>
    <property type="match status" value="1"/>
</dbReference>
<feature type="domain" description="NAD-dependent epimerase/dehydratase" evidence="2">
    <location>
        <begin position="4"/>
        <end position="227"/>
    </location>
</feature>
<sequence>MKKILITGATGQIGTDLAEELRRIYGRDNVITSSRRDKPEFHEAGPFESMDCTDAKAFYELAKKHEVDTILHLAAILSAQGEKNPNLLWDINVNGLYNSLEVSKELGCALFVPSSIGSFGPSTPRDHTPQTTIQRPTTAYGISKVTGELLCDYYHLKYGLDTRGVRFPGLISYKALPGGGTTDYAVHIYHEAKKNGHYSSYIDKGTYMDMMYMPDAVDSIIQLMEANPDKLIDRNAFNVSAMSFEPEDIKKSIQKIMPDFTMDYDVDPIRQAIADSWPNSLDTSAAREQWGFNPKFDLDKMTEDMLKNI</sequence>
<dbReference type="InterPro" id="IPR001509">
    <property type="entry name" value="Epimerase_deHydtase"/>
</dbReference>
<protein>
    <submittedName>
        <fullName evidence="3">NAD-dependent epimerase/dehydratase family protein</fullName>
    </submittedName>
</protein>
<evidence type="ECO:0000256" key="1">
    <source>
        <dbReference type="ARBA" id="ARBA00007637"/>
    </source>
</evidence>
<evidence type="ECO:0000259" key="2">
    <source>
        <dbReference type="Pfam" id="PF01370"/>
    </source>
</evidence>
<name>A0ABY7JM96_9FIRM</name>
<dbReference type="EMBL" id="CP114052">
    <property type="protein sequence ID" value="WAW14485.1"/>
    <property type="molecule type" value="Genomic_DNA"/>
</dbReference>
<dbReference type="Gene3D" id="3.40.50.720">
    <property type="entry name" value="NAD(P)-binding Rossmann-like Domain"/>
    <property type="match status" value="1"/>
</dbReference>
<comment type="similarity">
    <text evidence="1">Belongs to the NAD(P)-dependent epimerase/dehydratase family.</text>
</comment>
<accession>A0ABY7JM96</accession>
<evidence type="ECO:0000313" key="4">
    <source>
        <dbReference type="Proteomes" id="UP001164187"/>
    </source>
</evidence>
<dbReference type="Pfam" id="PF01370">
    <property type="entry name" value="Epimerase"/>
    <property type="match status" value="1"/>
</dbReference>
<keyword evidence="4" id="KW-1185">Reference proteome</keyword>
<dbReference type="InterPro" id="IPR051225">
    <property type="entry name" value="NAD(P)_epim/dehydratase"/>
</dbReference>
<gene>
    <name evidence="3" type="ORF">O0R46_07740</name>
</gene>